<keyword evidence="2" id="KW-1185">Reference proteome</keyword>
<sequence length="228" mass="23841">MRTYADKTQENKAQSATNAVFQKLSSGKATFQLDDNRPENIAQRKLQQIANNSLKVKQWKAFQGVDGSVAQLVNIRVGFDCTPTQSMFAGPADTLTTTGLGNCIAIVAYHAGVPSLGAVMRHYDTVNACIGSAPDARSGEHAFTFDAARIGAVAANTAAQLVAQVPAAAGNIRFAVALGIVWSNVDPKTAKWQSRLNLYNAIVAGVGANPSIAGSTANFDVATGVLST</sequence>
<reference evidence="2" key="1">
    <citation type="submission" date="2016-10" db="EMBL/GenBank/DDBJ databases">
        <authorList>
            <person name="Varghese N."/>
            <person name="Submissions S."/>
        </authorList>
    </citation>
    <scope>NUCLEOTIDE SEQUENCE [LARGE SCALE GENOMIC DNA]</scope>
    <source>
        <strain evidence="2">DSM 17616</strain>
    </source>
</reference>
<dbReference type="Proteomes" id="UP000199371">
    <property type="component" value="Unassembled WGS sequence"/>
</dbReference>
<dbReference type="EMBL" id="FNXF01000028">
    <property type="protein sequence ID" value="SEI13311.1"/>
    <property type="molecule type" value="Genomic_DNA"/>
</dbReference>
<dbReference type="OrthoDB" id="6316384at2"/>
<dbReference type="STRING" id="173990.SAMN05660691_04078"/>
<gene>
    <name evidence="1" type="ORF">SAMN05660691_04078</name>
</gene>
<dbReference type="AlphaFoldDB" id="A0A1H6NPM5"/>
<protein>
    <submittedName>
        <fullName evidence="1">Uncharacterized protein</fullName>
    </submittedName>
</protein>
<dbReference type="RefSeq" id="WP_092797068.1">
    <property type="nucleotide sequence ID" value="NZ_FNXF01000028.1"/>
</dbReference>
<name>A0A1H6NPM5_9GAMM</name>
<accession>A0A1H6NPM5</accession>
<evidence type="ECO:0000313" key="1">
    <source>
        <dbReference type="EMBL" id="SEI13311.1"/>
    </source>
</evidence>
<evidence type="ECO:0000313" key="2">
    <source>
        <dbReference type="Proteomes" id="UP000199371"/>
    </source>
</evidence>
<organism evidence="1 2">
    <name type="scientific">Rheinheimera pacifica</name>
    <dbReference type="NCBI Taxonomy" id="173990"/>
    <lineage>
        <taxon>Bacteria</taxon>
        <taxon>Pseudomonadati</taxon>
        <taxon>Pseudomonadota</taxon>
        <taxon>Gammaproteobacteria</taxon>
        <taxon>Chromatiales</taxon>
        <taxon>Chromatiaceae</taxon>
        <taxon>Rheinheimera</taxon>
    </lineage>
</organism>
<proteinExistence type="predicted"/>